<dbReference type="GO" id="GO:0006508">
    <property type="term" value="P:proteolysis"/>
    <property type="evidence" value="ECO:0007669"/>
    <property type="project" value="InterPro"/>
</dbReference>
<feature type="coiled-coil region" evidence="1">
    <location>
        <begin position="127"/>
        <end position="161"/>
    </location>
</feature>
<proteinExistence type="predicted"/>
<keyword evidence="4" id="KW-0121">Carboxypeptidase</keyword>
<evidence type="ECO:0000259" key="3">
    <source>
        <dbReference type="Pfam" id="PF02557"/>
    </source>
</evidence>
<dbReference type="EMBL" id="PVZC01000002">
    <property type="protein sequence ID" value="PRY00447.1"/>
    <property type="molecule type" value="Genomic_DNA"/>
</dbReference>
<dbReference type="Pfam" id="PF02557">
    <property type="entry name" value="VanY"/>
    <property type="match status" value="1"/>
</dbReference>
<dbReference type="PANTHER" id="PTHR34385:SF1">
    <property type="entry name" value="PEPTIDOGLYCAN L-ALANYL-D-GLUTAMATE ENDOPEPTIDASE CWLK"/>
    <property type="match status" value="1"/>
</dbReference>
<feature type="signal peptide" evidence="2">
    <location>
        <begin position="1"/>
        <end position="32"/>
    </location>
</feature>
<evidence type="ECO:0000256" key="1">
    <source>
        <dbReference type="SAM" id="Coils"/>
    </source>
</evidence>
<dbReference type="InterPro" id="IPR009045">
    <property type="entry name" value="Zn_M74/Hedgehog-like"/>
</dbReference>
<keyword evidence="1" id="KW-0175">Coiled coil</keyword>
<keyword evidence="5" id="KW-1185">Reference proteome</keyword>
<accession>A0A2T0Q9D1</accession>
<protein>
    <submittedName>
        <fullName evidence="4">D-alanyl-D-alanine carboxypeptidase-like protein</fullName>
    </submittedName>
</protein>
<dbReference type="GO" id="GO:0004180">
    <property type="term" value="F:carboxypeptidase activity"/>
    <property type="evidence" value="ECO:0007669"/>
    <property type="project" value="UniProtKB-KW"/>
</dbReference>
<evidence type="ECO:0000313" key="5">
    <source>
        <dbReference type="Proteomes" id="UP000237846"/>
    </source>
</evidence>
<feature type="domain" description="D-alanyl-D-alanine carboxypeptidase-like core" evidence="3">
    <location>
        <begin position="239"/>
        <end position="346"/>
    </location>
</feature>
<sequence length="351" mass="39059">MSIRRLATRLVVLGALTSLLPGALGAGAPVSAADRLSELRENATAAAEELEAAQREYREREQSLEEAQEQLVGTLHELQQAETRLTELREPIGAIANAAYQQTDLGGVAGILTSSESEEDLRLAADFQKLSENQQAMIEEAAELQERQRELAGEAQELQASTQLERVEVDSQVDALREQSEASTDELLAELEERGLSSERYMPYTNDSCDPGLAAEADQYPNGLIPSEYLCELHEEGELLRPDAAAAFIELNNEYLDHFGETICITDAYRPLSEQQSVFYSRPGFAAVPGTSNHGLGMALDLCGGIQNFRSEQFNWLEEHGQRYGWIHPDWAKSNPFEPWHWEFVPEQADY</sequence>
<dbReference type="InterPro" id="IPR052179">
    <property type="entry name" value="DD-CPase-like"/>
</dbReference>
<organism evidence="4 5">
    <name type="scientific">Allonocardiopsis opalescens</name>
    <dbReference type="NCBI Taxonomy" id="1144618"/>
    <lineage>
        <taxon>Bacteria</taxon>
        <taxon>Bacillati</taxon>
        <taxon>Actinomycetota</taxon>
        <taxon>Actinomycetes</taxon>
        <taxon>Streptosporangiales</taxon>
        <taxon>Allonocardiopsis</taxon>
    </lineage>
</organism>
<dbReference type="Proteomes" id="UP000237846">
    <property type="component" value="Unassembled WGS sequence"/>
</dbReference>
<feature type="coiled-coil region" evidence="1">
    <location>
        <begin position="33"/>
        <end position="84"/>
    </location>
</feature>
<gene>
    <name evidence="4" type="ORF">CLV72_10277</name>
</gene>
<dbReference type="PANTHER" id="PTHR34385">
    <property type="entry name" value="D-ALANYL-D-ALANINE CARBOXYPEPTIDASE"/>
    <property type="match status" value="1"/>
</dbReference>
<evidence type="ECO:0000256" key="2">
    <source>
        <dbReference type="SAM" id="SignalP"/>
    </source>
</evidence>
<evidence type="ECO:0000313" key="4">
    <source>
        <dbReference type="EMBL" id="PRY00447.1"/>
    </source>
</evidence>
<dbReference type="OrthoDB" id="5496837at2"/>
<dbReference type="SUPFAM" id="SSF55166">
    <property type="entry name" value="Hedgehog/DD-peptidase"/>
    <property type="match status" value="1"/>
</dbReference>
<comment type="caution">
    <text evidence="4">The sequence shown here is derived from an EMBL/GenBank/DDBJ whole genome shotgun (WGS) entry which is preliminary data.</text>
</comment>
<dbReference type="AlphaFoldDB" id="A0A2T0Q9D1"/>
<dbReference type="Gene3D" id="3.30.1380.10">
    <property type="match status" value="1"/>
</dbReference>
<name>A0A2T0Q9D1_9ACTN</name>
<keyword evidence="4" id="KW-0378">Hydrolase</keyword>
<dbReference type="CDD" id="cd14814">
    <property type="entry name" value="Peptidase_M15"/>
    <property type="match status" value="1"/>
</dbReference>
<feature type="chain" id="PRO_5039331967" evidence="2">
    <location>
        <begin position="33"/>
        <end position="351"/>
    </location>
</feature>
<reference evidence="4 5" key="1">
    <citation type="submission" date="2018-03" db="EMBL/GenBank/DDBJ databases">
        <title>Genomic Encyclopedia of Archaeal and Bacterial Type Strains, Phase II (KMG-II): from individual species to whole genera.</title>
        <authorList>
            <person name="Goeker M."/>
        </authorList>
    </citation>
    <scope>NUCLEOTIDE SEQUENCE [LARGE SCALE GENOMIC DNA]</scope>
    <source>
        <strain evidence="4 5">DSM 45601</strain>
    </source>
</reference>
<keyword evidence="4" id="KW-0645">Protease</keyword>
<keyword evidence="2" id="KW-0732">Signal</keyword>
<dbReference type="InterPro" id="IPR003709">
    <property type="entry name" value="VanY-like_core_dom"/>
</dbReference>